<dbReference type="Proteomes" id="UP000280825">
    <property type="component" value="Unassembled WGS sequence"/>
</dbReference>
<dbReference type="InterPro" id="IPR036163">
    <property type="entry name" value="HMA_dom_sf"/>
</dbReference>
<organism evidence="3 4">
    <name type="scientific">Flavobacterium bomense</name>
    <dbReference type="NCBI Taxonomy" id="2497483"/>
    <lineage>
        <taxon>Bacteria</taxon>
        <taxon>Pseudomonadati</taxon>
        <taxon>Bacteroidota</taxon>
        <taxon>Flavobacteriia</taxon>
        <taxon>Flavobacteriales</taxon>
        <taxon>Flavobacteriaceae</taxon>
        <taxon>Flavobacterium</taxon>
    </lineage>
</organism>
<name>A0A3S0PHG8_9FLAO</name>
<evidence type="ECO:0000256" key="1">
    <source>
        <dbReference type="SAM" id="SignalP"/>
    </source>
</evidence>
<evidence type="ECO:0000259" key="2">
    <source>
        <dbReference type="PROSITE" id="PS50846"/>
    </source>
</evidence>
<keyword evidence="1" id="KW-0732">Signal</keyword>
<feature type="chain" id="PRO_5018533859" evidence="1">
    <location>
        <begin position="20"/>
        <end position="113"/>
    </location>
</feature>
<gene>
    <name evidence="3" type="ORF">EKL98_12305</name>
</gene>
<dbReference type="InterPro" id="IPR006121">
    <property type="entry name" value="HMA_dom"/>
</dbReference>
<dbReference type="AlphaFoldDB" id="A0A3S0PHG8"/>
<dbReference type="SUPFAM" id="SSF55008">
    <property type="entry name" value="HMA, heavy metal-associated domain"/>
    <property type="match status" value="1"/>
</dbReference>
<dbReference type="EMBL" id="RYDJ01000015">
    <property type="protein sequence ID" value="RTZ03090.1"/>
    <property type="molecule type" value="Genomic_DNA"/>
</dbReference>
<sequence length="113" mass="12666">MKNITLVMLLIFVGFTVQAQEGKSKNAKVEFHVSGNCDMCKKRIEKVAFSVSGVKSAEWHMDCGTLYLIINEQKTNVPTIQKAIAKVGHDTEGARALKEDYDSLHACCQYKRK</sequence>
<proteinExistence type="predicted"/>
<protein>
    <submittedName>
        <fullName evidence="3">Metal transporter</fullName>
    </submittedName>
</protein>
<keyword evidence="4" id="KW-1185">Reference proteome</keyword>
<feature type="signal peptide" evidence="1">
    <location>
        <begin position="1"/>
        <end position="19"/>
    </location>
</feature>
<reference evidence="3 4" key="1">
    <citation type="submission" date="2018-12" db="EMBL/GenBank/DDBJ databases">
        <title>Flavobacterium sp. nov., isolated from glacier ice.</title>
        <authorList>
            <person name="Liu Q."/>
            <person name="Xin Y.-H."/>
        </authorList>
    </citation>
    <scope>NUCLEOTIDE SEQUENCE [LARGE SCALE GENOMIC DNA]</scope>
    <source>
        <strain evidence="3 4">RB1N8</strain>
    </source>
</reference>
<evidence type="ECO:0000313" key="4">
    <source>
        <dbReference type="Proteomes" id="UP000280825"/>
    </source>
</evidence>
<feature type="domain" description="HMA" evidence="2">
    <location>
        <begin position="26"/>
        <end position="92"/>
    </location>
</feature>
<dbReference type="PROSITE" id="PS50846">
    <property type="entry name" value="HMA_2"/>
    <property type="match status" value="1"/>
</dbReference>
<accession>A0A3S0PHG8</accession>
<dbReference type="Gene3D" id="3.30.70.100">
    <property type="match status" value="1"/>
</dbReference>
<dbReference type="GO" id="GO:0046872">
    <property type="term" value="F:metal ion binding"/>
    <property type="evidence" value="ECO:0007669"/>
    <property type="project" value="InterPro"/>
</dbReference>
<comment type="caution">
    <text evidence="3">The sequence shown here is derived from an EMBL/GenBank/DDBJ whole genome shotgun (WGS) entry which is preliminary data.</text>
</comment>
<evidence type="ECO:0000313" key="3">
    <source>
        <dbReference type="EMBL" id="RTZ03090.1"/>
    </source>
</evidence>